<sequence length="809" mass="87870">MQRIKLLFALAFVLITGQTFAQSCYNIVGYFPSWVSGGGNYINHPSEIDYSKYTHICYAFSIPGSDGNMGIDGPSILRDLVTRAHANNVKVLLSIGGWLDSSPSNTPFEAISTNPTAINNLVNACANYVTQYNLDGIDIDWEYPTQKSRWNAVAVPLGNRLHSMGKMFTAAVSESANNNGNNYDNVTMLDLVNIMCYGSDNLASSAMSYWTSRGVAKEKRMLGVPFYSGDNNTAEHIRKANMAKSTGGGIMIWDIATEYGDINAIYNTLGNVCKNGQNPGGGDTVPNNLAKHKPVKVSSLEPNPPVTIAADYLTDGDYGTRWSSAWADPQWVYVDLGANYDISRVKITWEAAFATAYKVQVATDTSNWVDVKNVTGNATTVNDFTGLSANGRYVRIYATSRVTTYGYSIYELEVYGNTSVAQAPYGGTRATIPGRIEAENYDLGGEGVAYHDLTPTNMGGQYRTTEAVDLESCNEGGYDLGYNQNGEWYEYSVNVTTPGVYTLQARVSTNAAGKSFHVELDGQTIGTINVPNTGDWQIWNTVSITTPSLTTGNKVLRLVVDNAEFNINWIEFSSQASSGAGNLALNKPVHASSVEEAGFEAYKAVDGNATTSRWSSLYNNGEWIYVDLGSAQSINKVILKWENAYATAYRIETSTDSVTWTPQQTVSAGAGGTETVTFPAVTARYVKMQGVTRATPYGYSIWEFEVYGAGLQSMKQAASMVSNNNLTIKNTPTQFSVAVRPNPASNIMTVQTKGETVPGILKVYSLSGQLMYQSRVSGQAGQQQIDISSWAKGVYIVTIGESRTKVVVQ</sequence>
<comment type="catalytic activity">
    <reaction evidence="1">
        <text>Random endo-hydrolysis of N-acetyl-beta-D-glucosaminide (1-&gt;4)-beta-linkages in chitin and chitodextrins.</text>
        <dbReference type="EC" id="3.2.1.14"/>
    </reaction>
</comment>
<dbReference type="Pfam" id="PF18962">
    <property type="entry name" value="Por_Secre_tail"/>
    <property type="match status" value="1"/>
</dbReference>
<dbReference type="InterPro" id="IPR050314">
    <property type="entry name" value="Glycosyl_Hydrlase_18"/>
</dbReference>
<proteinExistence type="predicted"/>
<keyword evidence="4 6" id="KW-0378">Hydrolase</keyword>
<dbReference type="SUPFAM" id="SSF49785">
    <property type="entry name" value="Galactose-binding domain-like"/>
    <property type="match status" value="3"/>
</dbReference>
<dbReference type="Pfam" id="PF00754">
    <property type="entry name" value="F5_F8_type_C"/>
    <property type="match status" value="2"/>
</dbReference>
<evidence type="ECO:0000256" key="7">
    <source>
        <dbReference type="SAM" id="SignalP"/>
    </source>
</evidence>
<dbReference type="AlphaFoldDB" id="A0A5B2VRG8"/>
<dbReference type="PROSITE" id="PS51910">
    <property type="entry name" value="GH18_2"/>
    <property type="match status" value="1"/>
</dbReference>
<feature type="domain" description="GH18" evidence="10">
    <location>
        <begin position="25"/>
        <end position="272"/>
    </location>
</feature>
<evidence type="ECO:0000259" key="9">
    <source>
        <dbReference type="PROSITE" id="PS51175"/>
    </source>
</evidence>
<dbReference type="CDD" id="cd04080">
    <property type="entry name" value="CBM6_cellulase-like"/>
    <property type="match status" value="1"/>
</dbReference>
<dbReference type="InterPro" id="IPR017853">
    <property type="entry name" value="GH"/>
</dbReference>
<feature type="domain" description="F5/8 type C" evidence="8">
    <location>
        <begin position="573"/>
        <end position="709"/>
    </location>
</feature>
<dbReference type="Pfam" id="PF03422">
    <property type="entry name" value="CBM_6"/>
    <property type="match status" value="1"/>
</dbReference>
<dbReference type="GO" id="GO:0030246">
    <property type="term" value="F:carbohydrate binding"/>
    <property type="evidence" value="ECO:0007669"/>
    <property type="project" value="InterPro"/>
</dbReference>
<evidence type="ECO:0000259" key="10">
    <source>
        <dbReference type="PROSITE" id="PS51910"/>
    </source>
</evidence>
<evidence type="ECO:0000313" key="12">
    <source>
        <dbReference type="Proteomes" id="UP000324611"/>
    </source>
</evidence>
<dbReference type="EMBL" id="VUOC01000004">
    <property type="protein sequence ID" value="KAA2240739.1"/>
    <property type="molecule type" value="Genomic_DNA"/>
</dbReference>
<dbReference type="GO" id="GO:0008843">
    <property type="term" value="F:endochitinase activity"/>
    <property type="evidence" value="ECO:0007669"/>
    <property type="project" value="UniProtKB-EC"/>
</dbReference>
<dbReference type="PANTHER" id="PTHR11177:SF317">
    <property type="entry name" value="CHITINASE 12-RELATED"/>
    <property type="match status" value="1"/>
</dbReference>
<dbReference type="InterPro" id="IPR026444">
    <property type="entry name" value="Secre_tail"/>
</dbReference>
<dbReference type="InterPro" id="IPR000421">
    <property type="entry name" value="FA58C"/>
</dbReference>
<evidence type="ECO:0000256" key="5">
    <source>
        <dbReference type="ARBA" id="ARBA00023295"/>
    </source>
</evidence>
<dbReference type="PROSITE" id="PS50022">
    <property type="entry name" value="FA58C_3"/>
    <property type="match status" value="2"/>
</dbReference>
<dbReference type="EC" id="3.2.1.14" evidence="2"/>
<dbReference type="GO" id="GO:0008061">
    <property type="term" value="F:chitin binding"/>
    <property type="evidence" value="ECO:0007669"/>
    <property type="project" value="InterPro"/>
</dbReference>
<dbReference type="PROSITE" id="PS51257">
    <property type="entry name" value="PROKAR_LIPOPROTEIN"/>
    <property type="match status" value="1"/>
</dbReference>
<protein>
    <recommendedName>
        <fullName evidence="2">chitinase</fullName>
        <ecNumber evidence="2">3.2.1.14</ecNumber>
    </recommendedName>
</protein>
<dbReference type="NCBIfam" id="TIGR04183">
    <property type="entry name" value="Por_Secre_tail"/>
    <property type="match status" value="1"/>
</dbReference>
<evidence type="ECO:0000256" key="4">
    <source>
        <dbReference type="ARBA" id="ARBA00022801"/>
    </source>
</evidence>
<gene>
    <name evidence="11" type="ORF">F0L74_31870</name>
</gene>
<dbReference type="RefSeq" id="WP_149841916.1">
    <property type="nucleotide sequence ID" value="NZ_VUOC01000004.1"/>
</dbReference>
<dbReference type="Gene3D" id="3.20.20.80">
    <property type="entry name" value="Glycosidases"/>
    <property type="match status" value="1"/>
</dbReference>
<dbReference type="PROSITE" id="PS51175">
    <property type="entry name" value="CBM6"/>
    <property type="match status" value="1"/>
</dbReference>
<dbReference type="SMART" id="SM00636">
    <property type="entry name" value="Glyco_18"/>
    <property type="match status" value="1"/>
</dbReference>
<feature type="signal peptide" evidence="7">
    <location>
        <begin position="1"/>
        <end position="21"/>
    </location>
</feature>
<comment type="caution">
    <text evidence="11">The sequence shown here is derived from an EMBL/GenBank/DDBJ whole genome shotgun (WGS) entry which is preliminary data.</text>
</comment>
<name>A0A5B2VRG8_9BACT</name>
<evidence type="ECO:0000313" key="11">
    <source>
        <dbReference type="EMBL" id="KAA2240739.1"/>
    </source>
</evidence>
<dbReference type="InterPro" id="IPR011583">
    <property type="entry name" value="Chitinase_II/V-like_cat"/>
</dbReference>
<dbReference type="Gene3D" id="2.60.120.260">
    <property type="entry name" value="Galactose-binding domain-like"/>
    <property type="match status" value="3"/>
</dbReference>
<dbReference type="SMART" id="SM00606">
    <property type="entry name" value="CBD_IV"/>
    <property type="match status" value="1"/>
</dbReference>
<dbReference type="PROSITE" id="PS01095">
    <property type="entry name" value="GH18_1"/>
    <property type="match status" value="1"/>
</dbReference>
<dbReference type="Proteomes" id="UP000324611">
    <property type="component" value="Unassembled WGS sequence"/>
</dbReference>
<keyword evidence="3 7" id="KW-0732">Signal</keyword>
<keyword evidence="12" id="KW-1185">Reference proteome</keyword>
<dbReference type="PANTHER" id="PTHR11177">
    <property type="entry name" value="CHITINASE"/>
    <property type="match status" value="1"/>
</dbReference>
<feature type="domain" description="F5/8 type C" evidence="8">
    <location>
        <begin position="273"/>
        <end position="417"/>
    </location>
</feature>
<dbReference type="InterPro" id="IPR001579">
    <property type="entry name" value="Glyco_hydro_18_chit_AS"/>
</dbReference>
<dbReference type="GO" id="GO:0005576">
    <property type="term" value="C:extracellular region"/>
    <property type="evidence" value="ECO:0007669"/>
    <property type="project" value="TreeGrafter"/>
</dbReference>
<evidence type="ECO:0000256" key="1">
    <source>
        <dbReference type="ARBA" id="ARBA00000822"/>
    </source>
</evidence>
<evidence type="ECO:0000256" key="3">
    <source>
        <dbReference type="ARBA" id="ARBA00022729"/>
    </source>
</evidence>
<dbReference type="InterPro" id="IPR008979">
    <property type="entry name" value="Galactose-bd-like_sf"/>
</dbReference>
<dbReference type="GO" id="GO:0006032">
    <property type="term" value="P:chitin catabolic process"/>
    <property type="evidence" value="ECO:0007669"/>
    <property type="project" value="TreeGrafter"/>
</dbReference>
<dbReference type="InterPro" id="IPR001223">
    <property type="entry name" value="Glyco_hydro18_cat"/>
</dbReference>
<dbReference type="SUPFAM" id="SSF51445">
    <property type="entry name" value="(Trans)glycosidases"/>
    <property type="match status" value="1"/>
</dbReference>
<dbReference type="InterPro" id="IPR006584">
    <property type="entry name" value="Cellulose-bd_IV"/>
</dbReference>
<dbReference type="Pfam" id="PF00704">
    <property type="entry name" value="Glyco_hydro_18"/>
    <property type="match status" value="1"/>
</dbReference>
<dbReference type="SMART" id="SM00231">
    <property type="entry name" value="FA58C"/>
    <property type="match status" value="2"/>
</dbReference>
<reference evidence="11 12" key="2">
    <citation type="submission" date="2019-09" db="EMBL/GenBank/DDBJ databases">
        <authorList>
            <person name="Jin C."/>
        </authorList>
    </citation>
    <scope>NUCLEOTIDE SEQUENCE [LARGE SCALE GENOMIC DNA]</scope>
    <source>
        <strain evidence="11 12">BN140078</strain>
    </source>
</reference>
<keyword evidence="5 6" id="KW-0326">Glycosidase</keyword>
<organism evidence="11 12">
    <name type="scientific">Chitinophaga agrisoli</name>
    <dbReference type="NCBI Taxonomy" id="2607653"/>
    <lineage>
        <taxon>Bacteria</taxon>
        <taxon>Pseudomonadati</taxon>
        <taxon>Bacteroidota</taxon>
        <taxon>Chitinophagia</taxon>
        <taxon>Chitinophagales</taxon>
        <taxon>Chitinophagaceae</taxon>
        <taxon>Chitinophaga</taxon>
    </lineage>
</organism>
<evidence type="ECO:0000259" key="8">
    <source>
        <dbReference type="PROSITE" id="PS50022"/>
    </source>
</evidence>
<feature type="chain" id="PRO_5023091129" description="chitinase" evidence="7">
    <location>
        <begin position="22"/>
        <end position="809"/>
    </location>
</feature>
<dbReference type="GO" id="GO:0005975">
    <property type="term" value="P:carbohydrate metabolic process"/>
    <property type="evidence" value="ECO:0007669"/>
    <property type="project" value="InterPro"/>
</dbReference>
<accession>A0A5B2VRG8</accession>
<reference evidence="11 12" key="1">
    <citation type="submission" date="2019-09" db="EMBL/GenBank/DDBJ databases">
        <title>Chitinophaga ginsengihumi sp. nov., isolated from soil of ginseng rhizosphere.</title>
        <authorList>
            <person name="Lee J."/>
        </authorList>
    </citation>
    <scope>NUCLEOTIDE SEQUENCE [LARGE SCALE GENOMIC DNA]</scope>
    <source>
        <strain evidence="11 12">BN140078</strain>
    </source>
</reference>
<evidence type="ECO:0000256" key="6">
    <source>
        <dbReference type="RuleBase" id="RU000489"/>
    </source>
</evidence>
<dbReference type="InterPro" id="IPR005084">
    <property type="entry name" value="CBM6"/>
</dbReference>
<feature type="domain" description="CBM6" evidence="9">
    <location>
        <begin position="434"/>
        <end position="573"/>
    </location>
</feature>
<evidence type="ECO:0000256" key="2">
    <source>
        <dbReference type="ARBA" id="ARBA00012729"/>
    </source>
</evidence>